<feature type="domain" description="Cyclin-like" evidence="6">
    <location>
        <begin position="65"/>
        <end position="149"/>
    </location>
</feature>
<dbReference type="EMBL" id="VJMH01005306">
    <property type="protein sequence ID" value="KAF0697566.1"/>
    <property type="molecule type" value="Genomic_DNA"/>
</dbReference>
<reference evidence="8 9" key="1">
    <citation type="submission" date="2019-03" db="EMBL/GenBank/DDBJ databases">
        <authorList>
            <person name="Gaulin E."/>
            <person name="Dumas B."/>
        </authorList>
    </citation>
    <scope>NUCLEOTIDE SEQUENCE [LARGE SCALE GENOMIC DNA]</scope>
    <source>
        <strain evidence="8">CBS 568.67</strain>
    </source>
</reference>
<dbReference type="Pfam" id="PF00134">
    <property type="entry name" value="Cyclin_N"/>
    <property type="match status" value="1"/>
</dbReference>
<dbReference type="Proteomes" id="UP000332933">
    <property type="component" value="Unassembled WGS sequence"/>
</dbReference>
<evidence type="ECO:0000313" key="9">
    <source>
        <dbReference type="Proteomes" id="UP000332933"/>
    </source>
</evidence>
<dbReference type="InterPro" id="IPR013763">
    <property type="entry name" value="Cyclin-like_dom"/>
</dbReference>
<dbReference type="SUPFAM" id="SSF47954">
    <property type="entry name" value="Cyclin-like"/>
    <property type="match status" value="1"/>
</dbReference>
<dbReference type="AlphaFoldDB" id="A0A485KV04"/>
<evidence type="ECO:0000256" key="2">
    <source>
        <dbReference type="ARBA" id="ARBA00023127"/>
    </source>
</evidence>
<keyword evidence="1" id="KW-0132">Cell division</keyword>
<evidence type="ECO:0000313" key="7">
    <source>
        <dbReference type="EMBL" id="KAF0697566.1"/>
    </source>
</evidence>
<protein>
    <submittedName>
        <fullName evidence="8">Aste57867_11754 protein</fullName>
    </submittedName>
</protein>
<gene>
    <name evidence="8" type="primary">Aste57867_11754</name>
    <name evidence="7" type="ORF">As57867_011709</name>
    <name evidence="8" type="ORF">ASTE57867_11754</name>
</gene>
<dbReference type="InterPro" id="IPR006671">
    <property type="entry name" value="Cyclin_N"/>
</dbReference>
<dbReference type="FunFam" id="1.10.472.10:FF:000057">
    <property type="entry name" value="Cyclin N-terminal domain containing 2"/>
    <property type="match status" value="1"/>
</dbReference>
<reference evidence="7" key="2">
    <citation type="submission" date="2019-06" db="EMBL/GenBank/DDBJ databases">
        <title>Genomics analysis of Aphanomyces spp. identifies a new class of oomycete effector associated with host adaptation.</title>
        <authorList>
            <person name="Gaulin E."/>
        </authorList>
    </citation>
    <scope>NUCLEOTIDE SEQUENCE</scope>
    <source>
        <strain evidence="7">CBS 578.67</strain>
    </source>
</reference>
<organism evidence="8 9">
    <name type="scientific">Aphanomyces stellatus</name>
    <dbReference type="NCBI Taxonomy" id="120398"/>
    <lineage>
        <taxon>Eukaryota</taxon>
        <taxon>Sar</taxon>
        <taxon>Stramenopiles</taxon>
        <taxon>Oomycota</taxon>
        <taxon>Saprolegniomycetes</taxon>
        <taxon>Saprolegniales</taxon>
        <taxon>Verrucalvaceae</taxon>
        <taxon>Aphanomyces</taxon>
    </lineage>
</organism>
<evidence type="ECO:0000256" key="3">
    <source>
        <dbReference type="ARBA" id="ARBA00023306"/>
    </source>
</evidence>
<sequence>MDLLDCLEDSVSLSSMAFMVPQDDVHDILATLFARERAAARPASDYMVRVQTLGMKALWRAQVCDWMTSMAAAVDFEATTVALAIHYLDRYLSAVAIRQSELELVALVCVMTASKFHEKDSLTVAEVAQMIDDKYTPAAILALERQVLQVLQWKLHAILPSHFINAYVALLPTDIVDAVADLCADLLPTVTKDLSSLEFYPSEVGYTVFCAALEQLNLVAAIPTYAGESTRLNECDEVVEAIFEANIASKRGRRLSIDTSAPVAAAPSKQRPRSPSNVEDFFEEEAAARSIQRRRLSSSP</sequence>
<proteinExistence type="inferred from homology"/>
<keyword evidence="2 4" id="KW-0195">Cyclin</keyword>
<keyword evidence="3" id="KW-0131">Cell cycle</keyword>
<dbReference type="Gene3D" id="1.10.472.10">
    <property type="entry name" value="Cyclin-like"/>
    <property type="match status" value="2"/>
</dbReference>
<dbReference type="PANTHER" id="PTHR10177">
    <property type="entry name" value="CYCLINS"/>
    <property type="match status" value="1"/>
</dbReference>
<evidence type="ECO:0000256" key="5">
    <source>
        <dbReference type="SAM" id="MobiDB-lite"/>
    </source>
</evidence>
<name>A0A485KV04_9STRA</name>
<comment type="similarity">
    <text evidence="4">Belongs to the cyclin family.</text>
</comment>
<evidence type="ECO:0000313" key="8">
    <source>
        <dbReference type="EMBL" id="VFT88610.1"/>
    </source>
</evidence>
<keyword evidence="9" id="KW-1185">Reference proteome</keyword>
<feature type="region of interest" description="Disordered" evidence="5">
    <location>
        <begin position="259"/>
        <end position="280"/>
    </location>
</feature>
<dbReference type="EMBL" id="CAADRA010005327">
    <property type="protein sequence ID" value="VFT88610.1"/>
    <property type="molecule type" value="Genomic_DNA"/>
</dbReference>
<evidence type="ECO:0000256" key="4">
    <source>
        <dbReference type="RuleBase" id="RU000383"/>
    </source>
</evidence>
<dbReference type="GO" id="GO:0051301">
    <property type="term" value="P:cell division"/>
    <property type="evidence" value="ECO:0007669"/>
    <property type="project" value="UniProtKB-KW"/>
</dbReference>
<dbReference type="InterPro" id="IPR048258">
    <property type="entry name" value="Cyclins_cyclin-box"/>
</dbReference>
<dbReference type="InterPro" id="IPR036915">
    <property type="entry name" value="Cyclin-like_sf"/>
</dbReference>
<dbReference type="OrthoDB" id="64224at2759"/>
<dbReference type="SMART" id="SM00385">
    <property type="entry name" value="CYCLIN"/>
    <property type="match status" value="1"/>
</dbReference>
<accession>A0A485KV04</accession>
<dbReference type="PROSITE" id="PS00292">
    <property type="entry name" value="CYCLINS"/>
    <property type="match status" value="1"/>
</dbReference>
<evidence type="ECO:0000259" key="6">
    <source>
        <dbReference type="SMART" id="SM00385"/>
    </source>
</evidence>
<evidence type="ECO:0000256" key="1">
    <source>
        <dbReference type="ARBA" id="ARBA00022618"/>
    </source>
</evidence>
<dbReference type="InterPro" id="IPR039361">
    <property type="entry name" value="Cyclin"/>
</dbReference>